<organism evidence="1 2">
    <name type="scientific">Aspergillus leporis</name>
    <dbReference type="NCBI Taxonomy" id="41062"/>
    <lineage>
        <taxon>Eukaryota</taxon>
        <taxon>Fungi</taxon>
        <taxon>Dikarya</taxon>
        <taxon>Ascomycota</taxon>
        <taxon>Pezizomycotina</taxon>
        <taxon>Eurotiomycetes</taxon>
        <taxon>Eurotiomycetidae</taxon>
        <taxon>Eurotiales</taxon>
        <taxon>Aspergillaceae</taxon>
        <taxon>Aspergillus</taxon>
        <taxon>Aspergillus subgen. Circumdati</taxon>
    </lineage>
</organism>
<keyword evidence="2" id="KW-1185">Reference proteome</keyword>
<dbReference type="EMBL" id="ML732213">
    <property type="protein sequence ID" value="KAB8074257.1"/>
    <property type="molecule type" value="Genomic_DNA"/>
</dbReference>
<gene>
    <name evidence="1" type="ORF">BDV29DRAFT_125301</name>
</gene>
<sequence>MKDSIRNLSAFSRVTHDFRHIAEKLRIETFYETEKYKSALDCGQDSARVGYSKEEAVGLSGTNHRTICKFGPTKVRTTNKYSMPLEGSLNRLQHSQNLASYYRSVETPNSLQERIY</sequence>
<evidence type="ECO:0000313" key="1">
    <source>
        <dbReference type="EMBL" id="KAB8074257.1"/>
    </source>
</evidence>
<evidence type="ECO:0000313" key="2">
    <source>
        <dbReference type="Proteomes" id="UP000326565"/>
    </source>
</evidence>
<dbReference type="Proteomes" id="UP000326565">
    <property type="component" value="Unassembled WGS sequence"/>
</dbReference>
<reference evidence="1 2" key="1">
    <citation type="submission" date="2019-04" db="EMBL/GenBank/DDBJ databases">
        <title>Friends and foes A comparative genomics study of 23 Aspergillus species from section Flavi.</title>
        <authorList>
            <consortium name="DOE Joint Genome Institute"/>
            <person name="Kjaerbolling I."/>
            <person name="Vesth T."/>
            <person name="Frisvad J.C."/>
            <person name="Nybo J.L."/>
            <person name="Theobald S."/>
            <person name="Kildgaard S."/>
            <person name="Isbrandt T."/>
            <person name="Kuo A."/>
            <person name="Sato A."/>
            <person name="Lyhne E.K."/>
            <person name="Kogle M.E."/>
            <person name="Wiebenga A."/>
            <person name="Kun R.S."/>
            <person name="Lubbers R.J."/>
            <person name="Makela M.R."/>
            <person name="Barry K."/>
            <person name="Chovatia M."/>
            <person name="Clum A."/>
            <person name="Daum C."/>
            <person name="Haridas S."/>
            <person name="He G."/>
            <person name="LaButti K."/>
            <person name="Lipzen A."/>
            <person name="Mondo S."/>
            <person name="Riley R."/>
            <person name="Salamov A."/>
            <person name="Simmons B.A."/>
            <person name="Magnuson J.K."/>
            <person name="Henrissat B."/>
            <person name="Mortensen U.H."/>
            <person name="Larsen T.O."/>
            <person name="Devries R.P."/>
            <person name="Grigoriev I.V."/>
            <person name="Machida M."/>
            <person name="Baker S.E."/>
            <person name="Andersen M.R."/>
        </authorList>
    </citation>
    <scope>NUCLEOTIDE SEQUENCE [LARGE SCALE GENOMIC DNA]</scope>
    <source>
        <strain evidence="1 2">CBS 151.66</strain>
    </source>
</reference>
<dbReference type="AlphaFoldDB" id="A0A5N5X2M9"/>
<protein>
    <submittedName>
        <fullName evidence="1">Uncharacterized protein</fullName>
    </submittedName>
</protein>
<accession>A0A5N5X2M9</accession>
<name>A0A5N5X2M9_9EURO</name>
<proteinExistence type="predicted"/>